<sequence length="127" mass="13787">MLLVSPAYAAIFGAALDESFLIMAAIAVISLVWCPVYNTIFDRIELRRTGRVASDRPHRWRLVHAISYEVAVVVVEVPVIMTLGDHGLGEALALDLGLGAFYAGYAYLFHLGFDRLRPVAPAGMAVG</sequence>
<feature type="transmembrane region" description="Helical" evidence="1">
    <location>
        <begin position="87"/>
        <end position="108"/>
    </location>
</feature>
<geneLocation type="plasmid" evidence="3">
    <name>unnamed5</name>
</geneLocation>
<feature type="transmembrane region" description="Helical" evidence="1">
    <location>
        <begin position="20"/>
        <end position="41"/>
    </location>
</feature>
<evidence type="ECO:0000259" key="2">
    <source>
        <dbReference type="Pfam" id="PF05232"/>
    </source>
</evidence>
<dbReference type="AlphaFoldDB" id="A0AAU8AUW9"/>
<keyword evidence="1" id="KW-0812">Transmembrane</keyword>
<keyword evidence="1" id="KW-1133">Transmembrane helix</keyword>
<evidence type="ECO:0000256" key="1">
    <source>
        <dbReference type="SAM" id="Phobius"/>
    </source>
</evidence>
<dbReference type="Pfam" id="PF05232">
    <property type="entry name" value="BTP"/>
    <property type="match status" value="2"/>
</dbReference>
<feature type="domain" description="Chlorhexidine efflux transporter" evidence="2">
    <location>
        <begin position="1"/>
        <end position="47"/>
    </location>
</feature>
<feature type="domain" description="Chlorhexidine efflux transporter" evidence="2">
    <location>
        <begin position="58"/>
        <end position="118"/>
    </location>
</feature>
<accession>A0AAU8AUW9</accession>
<name>A0AAU8AUW9_9RHOB</name>
<proteinExistence type="predicted"/>
<dbReference type="InterPro" id="IPR007896">
    <property type="entry name" value="BTP_bacteria"/>
</dbReference>
<evidence type="ECO:0000313" key="3">
    <source>
        <dbReference type="EMBL" id="XCC97825.1"/>
    </source>
</evidence>
<reference evidence="3" key="1">
    <citation type="submission" date="2023-02" db="EMBL/GenBank/DDBJ databases">
        <title>Description and genomic characterization of Salipiger bruguierae sp. nov., isolated from the sediment of mangrove plant Bruguiera sexangula.</title>
        <authorList>
            <person name="Long M."/>
        </authorList>
    </citation>
    <scope>NUCLEOTIDE SEQUENCE</scope>
    <source>
        <strain evidence="3">H15</strain>
        <plasmid evidence="3">unnamed5</plasmid>
    </source>
</reference>
<protein>
    <submittedName>
        <fullName evidence="3">Chlorhexidine efflux transporter</fullName>
    </submittedName>
</protein>
<keyword evidence="3" id="KW-0614">Plasmid</keyword>
<dbReference type="EMBL" id="CP123390">
    <property type="protein sequence ID" value="XCC97825.1"/>
    <property type="molecule type" value="Genomic_DNA"/>
</dbReference>
<keyword evidence="1" id="KW-0472">Membrane</keyword>
<gene>
    <name evidence="3" type="ORF">PVT71_28795</name>
</gene>
<feature type="transmembrane region" description="Helical" evidence="1">
    <location>
        <begin position="62"/>
        <end position="81"/>
    </location>
</feature>
<dbReference type="RefSeq" id="WP_353476712.1">
    <property type="nucleotide sequence ID" value="NZ_CP123390.1"/>
</dbReference>
<organism evidence="3">
    <name type="scientific">Alloyangia sp. H15</name>
    <dbReference type="NCBI Taxonomy" id="3029062"/>
    <lineage>
        <taxon>Bacteria</taxon>
        <taxon>Pseudomonadati</taxon>
        <taxon>Pseudomonadota</taxon>
        <taxon>Alphaproteobacteria</taxon>
        <taxon>Rhodobacterales</taxon>
        <taxon>Roseobacteraceae</taxon>
        <taxon>Alloyangia</taxon>
    </lineage>
</organism>